<evidence type="ECO:0008006" key="4">
    <source>
        <dbReference type="Google" id="ProtNLM"/>
    </source>
</evidence>
<organism evidence="3">
    <name type="scientific">marine metagenome</name>
    <dbReference type="NCBI Taxonomy" id="408172"/>
    <lineage>
        <taxon>unclassified sequences</taxon>
        <taxon>metagenomes</taxon>
        <taxon>ecological metagenomes</taxon>
    </lineage>
</organism>
<reference evidence="3" key="1">
    <citation type="submission" date="2018-05" db="EMBL/GenBank/DDBJ databases">
        <authorList>
            <person name="Lanie J.A."/>
            <person name="Ng W.-L."/>
            <person name="Kazmierczak K.M."/>
            <person name="Andrzejewski T.M."/>
            <person name="Davidsen T.M."/>
            <person name="Wayne K.J."/>
            <person name="Tettelin H."/>
            <person name="Glass J.I."/>
            <person name="Rusch D."/>
            <person name="Podicherti R."/>
            <person name="Tsui H.-C.T."/>
            <person name="Winkler M.E."/>
        </authorList>
    </citation>
    <scope>NUCLEOTIDE SEQUENCE</scope>
</reference>
<proteinExistence type="predicted"/>
<accession>A0A381R1W4</accession>
<dbReference type="GO" id="GO:0008410">
    <property type="term" value="F:CoA-transferase activity"/>
    <property type="evidence" value="ECO:0007669"/>
    <property type="project" value="TreeGrafter"/>
</dbReference>
<keyword evidence="1" id="KW-0808">Transferase</keyword>
<dbReference type="PANTHER" id="PTHR48207">
    <property type="entry name" value="SUCCINATE--HYDROXYMETHYLGLUTARATE COA-TRANSFERASE"/>
    <property type="match status" value="1"/>
</dbReference>
<feature type="region of interest" description="Disordered" evidence="2">
    <location>
        <begin position="313"/>
        <end position="367"/>
    </location>
</feature>
<dbReference type="AlphaFoldDB" id="A0A381R1W4"/>
<gene>
    <name evidence="3" type="ORF">METZ01_LOCUS37692</name>
</gene>
<name>A0A381R1W4_9ZZZZ</name>
<dbReference type="InterPro" id="IPR003673">
    <property type="entry name" value="CoA-Trfase_fam_III"/>
</dbReference>
<dbReference type="EMBL" id="UINC01001609">
    <property type="protein sequence ID" value="SUZ84838.1"/>
    <property type="molecule type" value="Genomic_DNA"/>
</dbReference>
<feature type="compositionally biased region" description="Basic and acidic residues" evidence="2">
    <location>
        <begin position="352"/>
        <end position="367"/>
    </location>
</feature>
<evidence type="ECO:0000256" key="1">
    <source>
        <dbReference type="ARBA" id="ARBA00022679"/>
    </source>
</evidence>
<dbReference type="InterPro" id="IPR050483">
    <property type="entry name" value="CoA-transferase_III_domain"/>
</dbReference>
<dbReference type="SUPFAM" id="SSF89796">
    <property type="entry name" value="CoA-transferase family III (CaiB/BaiF)"/>
    <property type="match status" value="1"/>
</dbReference>
<dbReference type="Gene3D" id="3.40.50.10540">
    <property type="entry name" value="Crotonobetainyl-coa:carnitine coa-transferase, domain 1"/>
    <property type="match status" value="1"/>
</dbReference>
<sequence length="367" mass="39066">MVLADLGADVVKVEQPGVGDETRTWGPPWWGDGEEAASTYYLGLNRNKRSIALDLRDPDDLDVASRIALGADVVVDNFRVGTMARFGLDRDSLAERRPDLITCSVTGFGSTGKGAELAGYDFLVQAMSGVMAITGRADGEPTKVGSAVVDKLTGLYAAIAILAAVEERRVSGLGQHVEVSLMGSALAGLLNVGSSHVVAGTDPGRQGNRHPSIVPYQPYRTADGVLAVAAASPSLWEKLCTALDREVWLTDERFANNEARMVHADDLEAEIEGALAERSTAEWLECLRAAGIPAGPINTVRGAFRDAAELGLDPVDELDDGGTTGGRPGPFRSVRSPIRMSATPPTVRRRPPTNDEHGREVRSELEN</sequence>
<protein>
    <recommendedName>
        <fullName evidence="4">Carnitine dehydratase</fullName>
    </recommendedName>
</protein>
<dbReference type="InterPro" id="IPR044855">
    <property type="entry name" value="CoA-Trfase_III_dom3_sf"/>
</dbReference>
<evidence type="ECO:0000256" key="2">
    <source>
        <dbReference type="SAM" id="MobiDB-lite"/>
    </source>
</evidence>
<dbReference type="PANTHER" id="PTHR48207:SF3">
    <property type="entry name" value="SUCCINATE--HYDROXYMETHYLGLUTARATE COA-TRANSFERASE"/>
    <property type="match status" value="1"/>
</dbReference>
<dbReference type="InterPro" id="IPR023606">
    <property type="entry name" value="CoA-Trfase_III_dom_1_sf"/>
</dbReference>
<evidence type="ECO:0000313" key="3">
    <source>
        <dbReference type="EMBL" id="SUZ84838.1"/>
    </source>
</evidence>
<dbReference type="Gene3D" id="3.30.1540.10">
    <property type="entry name" value="formyl-coa transferase, domain 3"/>
    <property type="match status" value="1"/>
</dbReference>
<dbReference type="Pfam" id="PF02515">
    <property type="entry name" value="CoA_transf_3"/>
    <property type="match status" value="1"/>
</dbReference>